<dbReference type="PANTHER" id="PTHR22605">
    <property type="entry name" value="RZ-TYPE DOMAIN-CONTAINING PROTEIN"/>
    <property type="match status" value="1"/>
</dbReference>
<gene>
    <name evidence="2" type="ORF">ROHU_010877</name>
</gene>
<feature type="compositionally biased region" description="Basic and acidic residues" evidence="1">
    <location>
        <begin position="772"/>
        <end position="781"/>
    </location>
</feature>
<dbReference type="Proteomes" id="UP000290572">
    <property type="component" value="Unassembled WGS sequence"/>
</dbReference>
<dbReference type="Gene3D" id="3.40.395.10">
    <property type="entry name" value="Adenoviral Proteinase, Chain A"/>
    <property type="match status" value="1"/>
</dbReference>
<dbReference type="EMBL" id="QBIY01013201">
    <property type="protein sequence ID" value="RXN10462.1"/>
    <property type="molecule type" value="Genomic_DNA"/>
</dbReference>
<name>A0A498LRX9_LABRO</name>
<reference evidence="2 3" key="1">
    <citation type="submission" date="2018-03" db="EMBL/GenBank/DDBJ databases">
        <title>Draft genome sequence of Rohu Carp (Labeo rohita).</title>
        <authorList>
            <person name="Das P."/>
            <person name="Kushwaha B."/>
            <person name="Joshi C.G."/>
            <person name="Kumar D."/>
            <person name="Nagpure N.S."/>
            <person name="Sahoo L."/>
            <person name="Das S.P."/>
            <person name="Bit A."/>
            <person name="Patnaik S."/>
            <person name="Meher P.K."/>
            <person name="Jayasankar P."/>
            <person name="Koringa P.G."/>
            <person name="Patel N.V."/>
            <person name="Hinsu A.T."/>
            <person name="Kumar R."/>
            <person name="Pandey M."/>
            <person name="Agarwal S."/>
            <person name="Srivastava S."/>
            <person name="Singh M."/>
            <person name="Iquebal M.A."/>
            <person name="Jaiswal S."/>
            <person name="Angadi U.B."/>
            <person name="Kumar N."/>
            <person name="Raza M."/>
            <person name="Shah T.M."/>
            <person name="Rai A."/>
            <person name="Jena J.K."/>
        </authorList>
    </citation>
    <scope>NUCLEOTIDE SEQUENCE [LARGE SCALE GENOMIC DNA]</scope>
    <source>
        <strain evidence="2">DASCIFA01</strain>
        <tissue evidence="2">Testis</tissue>
    </source>
</reference>
<keyword evidence="3" id="KW-1185">Reference proteome</keyword>
<feature type="region of interest" description="Disordered" evidence="1">
    <location>
        <begin position="64"/>
        <end position="161"/>
    </location>
</feature>
<comment type="caution">
    <text evidence="2">The sequence shown here is derived from an EMBL/GenBank/DDBJ whole genome shotgun (WGS) entry which is preliminary data.</text>
</comment>
<dbReference type="SUPFAM" id="SSF57903">
    <property type="entry name" value="FYVE/PHD zinc finger"/>
    <property type="match status" value="1"/>
</dbReference>
<dbReference type="InterPro" id="IPR011011">
    <property type="entry name" value="Znf_FYVE_PHD"/>
</dbReference>
<feature type="region of interest" description="Disordered" evidence="1">
    <location>
        <begin position="763"/>
        <end position="784"/>
    </location>
</feature>
<dbReference type="GO" id="GO:0004842">
    <property type="term" value="F:ubiquitin-protein transferase activity"/>
    <property type="evidence" value="ECO:0007669"/>
    <property type="project" value="InterPro"/>
</dbReference>
<dbReference type="PANTHER" id="PTHR22605:SF18">
    <property type="entry name" value="E3 UBIQUITIN-PROTEIN LIGASE RNF213-ALPHA"/>
    <property type="match status" value="1"/>
</dbReference>
<dbReference type="GO" id="GO:0006511">
    <property type="term" value="P:ubiquitin-dependent protein catabolic process"/>
    <property type="evidence" value="ECO:0007669"/>
    <property type="project" value="TreeGrafter"/>
</dbReference>
<evidence type="ECO:0000313" key="3">
    <source>
        <dbReference type="Proteomes" id="UP000290572"/>
    </source>
</evidence>
<accession>A0A498LRX9</accession>
<dbReference type="GO" id="GO:0005829">
    <property type="term" value="C:cytosol"/>
    <property type="evidence" value="ECO:0007669"/>
    <property type="project" value="TreeGrafter"/>
</dbReference>
<dbReference type="GO" id="GO:2000051">
    <property type="term" value="P:negative regulation of non-canonical Wnt signaling pathway"/>
    <property type="evidence" value="ECO:0007669"/>
    <property type="project" value="TreeGrafter"/>
</dbReference>
<dbReference type="InterPro" id="IPR013083">
    <property type="entry name" value="Znf_RING/FYVE/PHD"/>
</dbReference>
<organism evidence="2 3">
    <name type="scientific">Labeo rohita</name>
    <name type="common">Indian major carp</name>
    <name type="synonym">Cyprinus rohita</name>
    <dbReference type="NCBI Taxonomy" id="84645"/>
    <lineage>
        <taxon>Eukaryota</taxon>
        <taxon>Metazoa</taxon>
        <taxon>Chordata</taxon>
        <taxon>Craniata</taxon>
        <taxon>Vertebrata</taxon>
        <taxon>Euteleostomi</taxon>
        <taxon>Actinopterygii</taxon>
        <taxon>Neopterygii</taxon>
        <taxon>Teleostei</taxon>
        <taxon>Ostariophysi</taxon>
        <taxon>Cypriniformes</taxon>
        <taxon>Cyprinidae</taxon>
        <taxon>Labeoninae</taxon>
        <taxon>Labeonini</taxon>
        <taxon>Labeo</taxon>
    </lineage>
</organism>
<dbReference type="GO" id="GO:0016020">
    <property type="term" value="C:membrane"/>
    <property type="evidence" value="ECO:0007669"/>
    <property type="project" value="TreeGrafter"/>
</dbReference>
<dbReference type="STRING" id="84645.A0A498LRX9"/>
<feature type="compositionally biased region" description="Basic and acidic residues" evidence="1">
    <location>
        <begin position="83"/>
        <end position="92"/>
    </location>
</feature>
<evidence type="ECO:0000256" key="1">
    <source>
        <dbReference type="SAM" id="MobiDB-lite"/>
    </source>
</evidence>
<dbReference type="GO" id="GO:0016887">
    <property type="term" value="F:ATP hydrolysis activity"/>
    <property type="evidence" value="ECO:0007669"/>
    <property type="project" value="InterPro"/>
</dbReference>
<feature type="compositionally biased region" description="Polar residues" evidence="1">
    <location>
        <begin position="144"/>
        <end position="161"/>
    </location>
</feature>
<dbReference type="AlphaFoldDB" id="A0A498LRX9"/>
<sequence>MQTLSSSKLHKTEQLKTTAYPFNGRPWTWNHLRMKCPKCNHVSPETAKFCCECGIKLSFLSTETAPDKSEDESQSSANIPPGPDKERTDIRTESQVLECQNVSVSSTRQNEDINNSNPKKKKNHGSSVDSPVKKYKKYNESVDSESQYVTSPNRCPASNEQISSSDRLTIHFHAVVSKDFFKPEKNHLVQERFNFRDLGEHGFLVEGKRVCRKTDAVSESIPYKYVVCKPEKDKIYYEYIYNPNSKGHTNRCLFVKPHLLTNGGEWHQYDDIICPEPEQKNVFNRVIDYVKELLKEFMLKRVTPELLKDHKEKNAFIMEPLNAAFITLYVWRRYKLDLDRETVSRLCTALCLPKLPEEEFMSFWTDMTESISVINNWIPSSGRLTPSADMVESLINRMKAEKMTEWIILIPLLHLLKGTSKPFQPVFNKINSQSEQSWAGLQGLDLANVLSPKNQHRSRMLSLMKTHEHLVVVDRLLARSWMYLMTIDEMVECDSFIHAELLDILQLFTMKCPKEMSKPTSTSVWKILGHIQTNLLDQRYSCLDEDYGIQCIRASCKLLQKICKTKSDGFTDIPVACMNLVATVSGFAQTTQQMDTFSEKAHEILRDAKQIARSWIEQTFKNRLLRPARGMVAKFTPEIETWNNIIAIDFMSKDFTEEWRKTFAQDFEGKYQQENNFDKILVYCSEMKELSDSKPLLLGSVEKCALQAVTAICQPKKEDLTKACNILGVSASGSISDIINRLEELLLYKNVYPKMFVKLQKAGETNTQPREVQSKDPDVSAKLDSMPEEGKKFSVSMFPIEQTHKETISRLYAEKRNDDNVIARISHYALLYLRDLKSVLPPHLLSDTSSTAMPWLTDNAVNCRIAQIAEGTNDVVALNTDKFILWHRDWQRDAKVSDEHLKELEKTSEFLKILLPRIVGPGDNPEKGNHFILWVFDMTTKTIRVYDNTDQYVTISILDMEVLKDAFRNIASLNSWTVSSPRQWQRDDRRNCGVFVCTMAEMEARNIQMCHEVLHNEQMCHLRLYHASCMVKTVQSAKQNTCMAQDAGVCIYQKYHSKVMHPDVKSLDWIQCDLCKKWLHADCAGISLDIVTEDTTFCCGCDTKHVHTFEKTLALLKQGWLVELLIEDQEILCNGLMPRAIVHLLLIPPTVVDFLVMLKISTTYC</sequence>
<dbReference type="GO" id="GO:0005730">
    <property type="term" value="C:nucleolus"/>
    <property type="evidence" value="ECO:0007669"/>
    <property type="project" value="TreeGrafter"/>
</dbReference>
<dbReference type="InterPro" id="IPR038765">
    <property type="entry name" value="Papain-like_cys_pep_sf"/>
</dbReference>
<dbReference type="InterPro" id="IPR031248">
    <property type="entry name" value="RNF213"/>
</dbReference>
<feature type="compositionally biased region" description="Polar residues" evidence="1">
    <location>
        <begin position="93"/>
        <end position="117"/>
    </location>
</feature>
<dbReference type="SUPFAM" id="SSF54001">
    <property type="entry name" value="Cysteine proteinases"/>
    <property type="match status" value="1"/>
</dbReference>
<evidence type="ECO:0000313" key="2">
    <source>
        <dbReference type="EMBL" id="RXN10462.1"/>
    </source>
</evidence>
<dbReference type="GO" id="GO:0002040">
    <property type="term" value="P:sprouting angiogenesis"/>
    <property type="evidence" value="ECO:0007669"/>
    <property type="project" value="TreeGrafter"/>
</dbReference>
<protein>
    <submittedName>
        <fullName evidence="2">E3 ubiquitin-protein ligase RNF213-alpha-like protein</fullName>
    </submittedName>
</protein>
<dbReference type="Gene3D" id="3.30.40.10">
    <property type="entry name" value="Zinc/RING finger domain, C3HC4 (zinc finger)"/>
    <property type="match status" value="1"/>
</dbReference>
<proteinExistence type="predicted"/>